<keyword evidence="3 6" id="KW-0812">Transmembrane</keyword>
<dbReference type="InterPro" id="IPR005538">
    <property type="entry name" value="LrgA/CidA"/>
</dbReference>
<dbReference type="OrthoDB" id="3176438at2"/>
<evidence type="ECO:0000256" key="4">
    <source>
        <dbReference type="ARBA" id="ARBA00022989"/>
    </source>
</evidence>
<dbReference type="PANTHER" id="PTHR33931">
    <property type="entry name" value="HOLIN-LIKE PROTEIN CIDA-RELATED"/>
    <property type="match status" value="1"/>
</dbReference>
<protein>
    <submittedName>
        <fullName evidence="7">Holin-like protein CidA</fullName>
    </submittedName>
</protein>
<dbReference type="GO" id="GO:0005886">
    <property type="term" value="C:plasma membrane"/>
    <property type="evidence" value="ECO:0007669"/>
    <property type="project" value="UniProtKB-SubCell"/>
</dbReference>
<evidence type="ECO:0000256" key="2">
    <source>
        <dbReference type="ARBA" id="ARBA00022475"/>
    </source>
</evidence>
<evidence type="ECO:0000256" key="1">
    <source>
        <dbReference type="ARBA" id="ARBA00004651"/>
    </source>
</evidence>
<dbReference type="Pfam" id="PF03788">
    <property type="entry name" value="LrgA"/>
    <property type="match status" value="1"/>
</dbReference>
<feature type="transmembrane region" description="Helical" evidence="6">
    <location>
        <begin position="35"/>
        <end position="53"/>
    </location>
</feature>
<dbReference type="PANTHER" id="PTHR33931:SF2">
    <property type="entry name" value="HOLIN-LIKE PROTEIN CIDA"/>
    <property type="match status" value="1"/>
</dbReference>
<feature type="transmembrane region" description="Helical" evidence="6">
    <location>
        <begin position="60"/>
        <end position="83"/>
    </location>
</feature>
<dbReference type="RefSeq" id="WP_003389245.1">
    <property type="nucleotide sequence ID" value="NZ_APBN01000006.1"/>
</dbReference>
<accession>M8DXF7</accession>
<dbReference type="PATRIC" id="fig|1300222.3.peg.3156"/>
<gene>
    <name evidence="7" type="ORF">I532_15101</name>
</gene>
<proteinExistence type="predicted"/>
<keyword evidence="8" id="KW-1185">Reference proteome</keyword>
<keyword evidence="4 6" id="KW-1133">Transmembrane helix</keyword>
<sequence length="130" mass="14094">MKKWLTALPQILILFVFAWLGKAAAAFFQLHIPGSLIGLGLLFAALQSGLVRLKWVEAGAALLLSEMILFFIPSIAGIVQYPWMLGVKGLLVLAVVVSGTALVMISTGVLAQRLFRWSGVSEQRDSVENL</sequence>
<name>M8DXF7_9BACL</name>
<evidence type="ECO:0000313" key="7">
    <source>
        <dbReference type="EMBL" id="EMT51681.1"/>
    </source>
</evidence>
<evidence type="ECO:0000313" key="8">
    <source>
        <dbReference type="Proteomes" id="UP000012081"/>
    </source>
</evidence>
<dbReference type="Proteomes" id="UP000012081">
    <property type="component" value="Unassembled WGS sequence"/>
</dbReference>
<organism evidence="7 8">
    <name type="scientific">Brevibacillus borstelensis AK1</name>
    <dbReference type="NCBI Taxonomy" id="1300222"/>
    <lineage>
        <taxon>Bacteria</taxon>
        <taxon>Bacillati</taxon>
        <taxon>Bacillota</taxon>
        <taxon>Bacilli</taxon>
        <taxon>Bacillales</taxon>
        <taxon>Paenibacillaceae</taxon>
        <taxon>Brevibacillus</taxon>
    </lineage>
</organism>
<comment type="caution">
    <text evidence="7">The sequence shown here is derived from an EMBL/GenBank/DDBJ whole genome shotgun (WGS) entry which is preliminary data.</text>
</comment>
<dbReference type="STRING" id="1300222.I532_15101"/>
<keyword evidence="5 6" id="KW-0472">Membrane</keyword>
<dbReference type="AlphaFoldDB" id="M8DXF7"/>
<comment type="subcellular location">
    <subcellularLocation>
        <location evidence="1">Cell membrane</location>
        <topology evidence="1">Multi-pass membrane protein</topology>
    </subcellularLocation>
</comment>
<evidence type="ECO:0000256" key="6">
    <source>
        <dbReference type="SAM" id="Phobius"/>
    </source>
</evidence>
<feature type="transmembrane region" description="Helical" evidence="6">
    <location>
        <begin position="89"/>
        <end position="111"/>
    </location>
</feature>
<keyword evidence="2" id="KW-1003">Cell membrane</keyword>
<reference evidence="7 8" key="1">
    <citation type="submission" date="2013-03" db="EMBL/GenBank/DDBJ databases">
        <title>Assembly of a new bacterial strain Brevibacillus borstelensis AK1.</title>
        <authorList>
            <person name="Rajan I."/>
            <person name="PoliReddy D."/>
            <person name="Sugumar T."/>
            <person name="Rathinam K."/>
            <person name="Alqarawi S."/>
            <person name="Khalil A.B."/>
            <person name="Sivakumar N."/>
        </authorList>
    </citation>
    <scope>NUCLEOTIDE SEQUENCE [LARGE SCALE GENOMIC DNA]</scope>
    <source>
        <strain evidence="7 8">AK1</strain>
    </source>
</reference>
<dbReference type="EMBL" id="APBN01000006">
    <property type="protein sequence ID" value="EMT51681.1"/>
    <property type="molecule type" value="Genomic_DNA"/>
</dbReference>
<evidence type="ECO:0000256" key="5">
    <source>
        <dbReference type="ARBA" id="ARBA00023136"/>
    </source>
</evidence>
<evidence type="ECO:0000256" key="3">
    <source>
        <dbReference type="ARBA" id="ARBA00022692"/>
    </source>
</evidence>